<dbReference type="OrthoDB" id="516447at2"/>
<dbReference type="AlphaFoldDB" id="K9VTE4"/>
<keyword evidence="3" id="KW-1185">Reference proteome</keyword>
<name>K9VTE4_9CYAN</name>
<dbReference type="InterPro" id="IPR001387">
    <property type="entry name" value="Cro/C1-type_HTH"/>
</dbReference>
<dbReference type="RefSeq" id="WP_015201484.1">
    <property type="nucleotide sequence ID" value="NC_019753.1"/>
</dbReference>
<dbReference type="PROSITE" id="PS50943">
    <property type="entry name" value="HTH_CROC1"/>
    <property type="match status" value="1"/>
</dbReference>
<gene>
    <name evidence="2" type="ORF">Cri9333_0363</name>
</gene>
<dbReference type="STRING" id="1173022.Cri9333_0363"/>
<protein>
    <recommendedName>
        <fullName evidence="1">HTH cro/C1-type domain-containing protein</fullName>
    </recommendedName>
</protein>
<proteinExistence type="predicted"/>
<reference evidence="2 3" key="1">
    <citation type="submission" date="2012-06" db="EMBL/GenBank/DDBJ databases">
        <title>Finished chromosome of genome of Crinalium epipsammum PCC 9333.</title>
        <authorList>
            <consortium name="US DOE Joint Genome Institute"/>
            <person name="Gugger M."/>
            <person name="Coursin T."/>
            <person name="Rippka R."/>
            <person name="Tandeau De Marsac N."/>
            <person name="Huntemann M."/>
            <person name="Wei C.-L."/>
            <person name="Han J."/>
            <person name="Detter J.C."/>
            <person name="Han C."/>
            <person name="Tapia R."/>
            <person name="Davenport K."/>
            <person name="Daligault H."/>
            <person name="Erkkila T."/>
            <person name="Gu W."/>
            <person name="Munk A.C.C."/>
            <person name="Teshima H."/>
            <person name="Xu Y."/>
            <person name="Chain P."/>
            <person name="Chen A."/>
            <person name="Krypides N."/>
            <person name="Mavromatis K."/>
            <person name="Markowitz V."/>
            <person name="Szeto E."/>
            <person name="Ivanova N."/>
            <person name="Mikhailova N."/>
            <person name="Ovchinnikova G."/>
            <person name="Pagani I."/>
            <person name="Pati A."/>
            <person name="Goodwin L."/>
            <person name="Peters L."/>
            <person name="Pitluck S."/>
            <person name="Woyke T."/>
            <person name="Kerfeld C."/>
        </authorList>
    </citation>
    <scope>NUCLEOTIDE SEQUENCE [LARGE SCALE GENOMIC DNA]</scope>
    <source>
        <strain evidence="2 3">PCC 9333</strain>
    </source>
</reference>
<evidence type="ECO:0000313" key="3">
    <source>
        <dbReference type="Proteomes" id="UP000010472"/>
    </source>
</evidence>
<dbReference type="GO" id="GO:0003677">
    <property type="term" value="F:DNA binding"/>
    <property type="evidence" value="ECO:0007669"/>
    <property type="project" value="InterPro"/>
</dbReference>
<dbReference type="KEGG" id="cep:Cri9333_0363"/>
<dbReference type="HOGENOM" id="CLU_1737487_0_0_3"/>
<dbReference type="SUPFAM" id="SSF47413">
    <property type="entry name" value="lambda repressor-like DNA-binding domains"/>
    <property type="match status" value="1"/>
</dbReference>
<feature type="domain" description="HTH cro/C1-type" evidence="1">
    <location>
        <begin position="15"/>
        <end position="62"/>
    </location>
</feature>
<dbReference type="InterPro" id="IPR010982">
    <property type="entry name" value="Lambda_DNA-bd_dom_sf"/>
</dbReference>
<evidence type="ECO:0000259" key="1">
    <source>
        <dbReference type="PROSITE" id="PS50943"/>
    </source>
</evidence>
<dbReference type="EMBL" id="CP003620">
    <property type="protein sequence ID" value="AFZ11343.1"/>
    <property type="molecule type" value="Genomic_DNA"/>
</dbReference>
<dbReference type="eggNOG" id="COG3655">
    <property type="taxonomic scope" value="Bacteria"/>
</dbReference>
<evidence type="ECO:0000313" key="2">
    <source>
        <dbReference type="EMBL" id="AFZ11343.1"/>
    </source>
</evidence>
<dbReference type="Proteomes" id="UP000010472">
    <property type="component" value="Chromosome"/>
</dbReference>
<organism evidence="2 3">
    <name type="scientific">Crinalium epipsammum PCC 9333</name>
    <dbReference type="NCBI Taxonomy" id="1173022"/>
    <lineage>
        <taxon>Bacteria</taxon>
        <taxon>Bacillati</taxon>
        <taxon>Cyanobacteriota</taxon>
        <taxon>Cyanophyceae</taxon>
        <taxon>Gomontiellales</taxon>
        <taxon>Gomontiellaceae</taxon>
        <taxon>Crinalium</taxon>
    </lineage>
</organism>
<dbReference type="CDD" id="cd00093">
    <property type="entry name" value="HTH_XRE"/>
    <property type="match status" value="1"/>
</dbReference>
<accession>K9VTE4</accession>
<sequence>MKWGRVFDEIVSNYGISAKDLSKRTGVSEITISRFRRESQLIGTDKLGLLLDALPVDARLDFFEHLLGSASNIKPKQQSIFYLVEDLPDEDASTVAASIIRRIPSVYFPSILAALADRLRTGEFQPVIDAASSELNRGKISNSSSYGKVS</sequence>